<proteinExistence type="predicted"/>
<dbReference type="Proteomes" id="UP000033099">
    <property type="component" value="Chromosome"/>
</dbReference>
<dbReference type="EMBL" id="CP011117">
    <property type="protein sequence ID" value="AKA80767.1"/>
    <property type="molecule type" value="Genomic_DNA"/>
</dbReference>
<evidence type="ECO:0000313" key="1">
    <source>
        <dbReference type="EMBL" id="AKA80767.1"/>
    </source>
</evidence>
<dbReference type="KEGG" id="pfb:VO64_0221"/>
<accession>A0AAU8TS59</accession>
<protein>
    <submittedName>
        <fullName evidence="1">Uncharacterized protein</fullName>
    </submittedName>
</protein>
<gene>
    <name evidence="1" type="ORF">VO64_0221</name>
</gene>
<organism evidence="1 2">
    <name type="scientific">Pseudomonas synxantha</name>
    <dbReference type="NCBI Taxonomy" id="47883"/>
    <lineage>
        <taxon>Bacteria</taxon>
        <taxon>Pseudomonadati</taxon>
        <taxon>Pseudomonadota</taxon>
        <taxon>Gammaproteobacteria</taxon>
        <taxon>Pseudomonadales</taxon>
        <taxon>Pseudomonadaceae</taxon>
        <taxon>Pseudomonas</taxon>
    </lineage>
</organism>
<reference evidence="1 2" key="1">
    <citation type="journal article" date="2015" name="Genome Announc.">
        <title>Complete Genome Sequence of Biocontrol Strain Pseudomonas fluorescens LBUM223.</title>
        <authorList>
            <person name="Roquigny R."/>
            <person name="Arseneault T."/>
            <person name="Gadkar V.J."/>
            <person name="Novinscak A."/>
            <person name="Joly D.L."/>
            <person name="Filion M."/>
        </authorList>
    </citation>
    <scope>NUCLEOTIDE SEQUENCE [LARGE SCALE GENOMIC DNA]</scope>
    <source>
        <strain evidence="1 2">LBUM223</strain>
    </source>
</reference>
<evidence type="ECO:0000313" key="2">
    <source>
        <dbReference type="Proteomes" id="UP000033099"/>
    </source>
</evidence>
<name>A0AAU8TS59_9PSED</name>
<sequence length="51" mass="5309">MADTPVAAIEPQKKEPLITPAANSNAGLRPWCIATPMIRILLGPGLAAPTM</sequence>
<dbReference type="AlphaFoldDB" id="A0AAU8TS59"/>